<comment type="caution">
    <text evidence="11">The sequence shown here is derived from an EMBL/GenBank/DDBJ whole genome shotgun (WGS) entry which is preliminary data.</text>
</comment>
<keyword evidence="11" id="KW-0121">Carboxypeptidase</keyword>
<evidence type="ECO:0000313" key="12">
    <source>
        <dbReference type="Proteomes" id="UP001499987"/>
    </source>
</evidence>
<keyword evidence="2" id="KW-0732">Signal</keyword>
<dbReference type="Gene3D" id="3.40.710.10">
    <property type="entry name" value="DD-peptidase/beta-lactamase superfamily"/>
    <property type="match status" value="1"/>
</dbReference>
<evidence type="ECO:0000256" key="1">
    <source>
        <dbReference type="ARBA" id="ARBA00007164"/>
    </source>
</evidence>
<dbReference type="PANTHER" id="PTHR21581:SF33">
    <property type="entry name" value="D-ALANYL-D-ALANINE CARBOXYPEPTIDASE DACB"/>
    <property type="match status" value="1"/>
</dbReference>
<evidence type="ECO:0000256" key="3">
    <source>
        <dbReference type="ARBA" id="ARBA00022801"/>
    </source>
</evidence>
<comment type="similarity">
    <text evidence="1 7">Belongs to the peptidase S11 family.</text>
</comment>
<feature type="compositionally biased region" description="Acidic residues" evidence="8">
    <location>
        <begin position="64"/>
        <end position="119"/>
    </location>
</feature>
<feature type="domain" description="Peptidase S11 D-alanyl-D-alanine carboxypeptidase A N-terminal" evidence="10">
    <location>
        <begin position="553"/>
        <end position="744"/>
    </location>
</feature>
<accession>A0ABN1TW85</accession>
<reference evidence="11 12" key="1">
    <citation type="journal article" date="2019" name="Int. J. Syst. Evol. Microbiol.">
        <title>The Global Catalogue of Microorganisms (GCM) 10K type strain sequencing project: providing services to taxonomists for standard genome sequencing and annotation.</title>
        <authorList>
            <consortium name="The Broad Institute Genomics Platform"/>
            <consortium name="The Broad Institute Genome Sequencing Center for Infectious Disease"/>
            <person name="Wu L."/>
            <person name="Ma J."/>
        </authorList>
    </citation>
    <scope>NUCLEOTIDE SEQUENCE [LARGE SCALE GENOMIC DNA]</scope>
    <source>
        <strain evidence="11 12">JCM 13002</strain>
    </source>
</reference>
<evidence type="ECO:0000256" key="5">
    <source>
        <dbReference type="ARBA" id="ARBA00022984"/>
    </source>
</evidence>
<keyword evidence="4" id="KW-0133">Cell shape</keyword>
<feature type="compositionally biased region" description="Basic and acidic residues" evidence="8">
    <location>
        <begin position="376"/>
        <end position="396"/>
    </location>
</feature>
<dbReference type="RefSeq" id="WP_344626385.1">
    <property type="nucleotide sequence ID" value="NZ_BAAALD010000066.1"/>
</dbReference>
<dbReference type="SUPFAM" id="SSF56601">
    <property type="entry name" value="beta-lactamase/transpeptidase-like"/>
    <property type="match status" value="1"/>
</dbReference>
<protein>
    <submittedName>
        <fullName evidence="11">D-alanyl-D-alanine carboxypeptidase</fullName>
    </submittedName>
</protein>
<keyword evidence="9" id="KW-0472">Membrane</keyword>
<name>A0ABN1TW85_9ACTN</name>
<evidence type="ECO:0000256" key="9">
    <source>
        <dbReference type="SAM" id="Phobius"/>
    </source>
</evidence>
<proteinExistence type="inferred from homology"/>
<feature type="compositionally biased region" description="Basic and acidic residues" evidence="8">
    <location>
        <begin position="202"/>
        <end position="237"/>
    </location>
</feature>
<feature type="compositionally biased region" description="Basic and acidic residues" evidence="8">
    <location>
        <begin position="581"/>
        <end position="592"/>
    </location>
</feature>
<evidence type="ECO:0000313" key="11">
    <source>
        <dbReference type="EMBL" id="GAA1105968.1"/>
    </source>
</evidence>
<dbReference type="PRINTS" id="PR00725">
    <property type="entry name" value="DADACBPTASE1"/>
</dbReference>
<dbReference type="PANTHER" id="PTHR21581">
    <property type="entry name" value="D-ALANYL-D-ALANINE CARBOXYPEPTIDASE"/>
    <property type="match status" value="1"/>
</dbReference>
<evidence type="ECO:0000256" key="7">
    <source>
        <dbReference type="RuleBase" id="RU004016"/>
    </source>
</evidence>
<sequence length="881" mass="89370">MGESPDTGRRDGAAEGSAMKEETVPVRSTESAKAPESADRTEPAATTEPEAAEPDAGDATADRPEDEDADAASEGDAVSDGEAEDTGASADDADGDGDGDADADSDTDSGADSDSDEEVAVAAAAAGGSTVHLRLPAGDKATTTLRLPVDNATTALRLPPEVRKAAAPAAPAAGSAKAAEVAEAGDQPPSDVTTMLRLPADATRKPAEKSGAERNGADKSGADKSGADKNGVEKNGAEKSAAGKASAATPAPDATTALRLPAEARKAVDAPSAPAAGEKTAGEKTAAAKPAAPAADKDTGTGTDGDGDTDTEAGTDAGAADGESGKEPAKGPEAAAPVDNATRALRLPVDNATRALRLPPEARTPAGASPAASAEDPDKPSAKSTDPRLAMRDSREVAGAALKDTRKPTGSPAPAPAAEPEPRPAPPRPESRPTPPPPPPPLPVPDPAPVPAPVPLPENTIEAMEVLATLSARPASPLRRAAKRTAIWSVFLAFVLGILVVVQLLRPLPDPETKLGLPTGFTFQGDQLAVDWPAKGQSAAAVIGVGTVGSSGEQTPVSIASVTKVMNAYLILKAHPLKKGESGPKIKVDKAAATESTDTDQSRAQLTEGQELSQYQALELLMLPSANNVARLLARWDAGSEEAFVAKMNAEAAKLGMGSTTYADPAGYNDDTKSTATDQLKLAEKAMQDDVFRQIVAEPEMRYNNVRIPNTNDLVFTERGSVIGVKTGSSTAAQSALMWAAVKEIGGTKRTIIGVTLRQPAVAGVDLAKVAQAPSLKIIKSVQKGLQGETLAKQGQAVGRVEDGLGGSVPIVAAKDLTVAGWSGITATLTLDATKLGHTVKAGTQVGTLSAGEGEGRIEVPVTLQGDLAPPSILSRLTRIL</sequence>
<evidence type="ECO:0000256" key="2">
    <source>
        <dbReference type="ARBA" id="ARBA00022729"/>
    </source>
</evidence>
<keyword evidence="12" id="KW-1185">Reference proteome</keyword>
<feature type="compositionally biased region" description="Basic and acidic residues" evidence="8">
    <location>
        <begin position="1"/>
        <end position="24"/>
    </location>
</feature>
<evidence type="ECO:0000259" key="10">
    <source>
        <dbReference type="Pfam" id="PF00768"/>
    </source>
</evidence>
<keyword evidence="6" id="KW-0961">Cell wall biogenesis/degradation</keyword>
<evidence type="ECO:0000256" key="4">
    <source>
        <dbReference type="ARBA" id="ARBA00022960"/>
    </source>
</evidence>
<feature type="compositionally biased region" description="Low complexity" evidence="8">
    <location>
        <begin position="165"/>
        <end position="185"/>
    </location>
</feature>
<keyword evidence="9" id="KW-0812">Transmembrane</keyword>
<evidence type="ECO:0000256" key="6">
    <source>
        <dbReference type="ARBA" id="ARBA00023316"/>
    </source>
</evidence>
<feature type="region of interest" description="Disordered" evidence="8">
    <location>
        <begin position="581"/>
        <end position="606"/>
    </location>
</feature>
<feature type="compositionally biased region" description="Low complexity" evidence="8">
    <location>
        <begin position="275"/>
        <end position="294"/>
    </location>
</feature>
<evidence type="ECO:0000256" key="8">
    <source>
        <dbReference type="SAM" id="MobiDB-lite"/>
    </source>
</evidence>
<dbReference type="EMBL" id="BAAALD010000066">
    <property type="protein sequence ID" value="GAA1105968.1"/>
    <property type="molecule type" value="Genomic_DNA"/>
</dbReference>
<keyword evidence="3" id="KW-0378">Hydrolase</keyword>
<feature type="compositionally biased region" description="Low complexity" evidence="8">
    <location>
        <begin position="238"/>
        <end position="257"/>
    </location>
</feature>
<feature type="region of interest" description="Disordered" evidence="8">
    <location>
        <begin position="1"/>
        <end position="456"/>
    </location>
</feature>
<dbReference type="InterPro" id="IPR012338">
    <property type="entry name" value="Beta-lactam/transpept-like"/>
</dbReference>
<dbReference type="InterPro" id="IPR001967">
    <property type="entry name" value="Peptidase_S11_N"/>
</dbReference>
<dbReference type="InterPro" id="IPR018044">
    <property type="entry name" value="Peptidase_S11"/>
</dbReference>
<feature type="compositionally biased region" description="Pro residues" evidence="8">
    <location>
        <begin position="411"/>
        <end position="456"/>
    </location>
</feature>
<gene>
    <name evidence="11" type="ORF">GCM10009663_55030</name>
</gene>
<dbReference type="Pfam" id="PF00768">
    <property type="entry name" value="Peptidase_S11"/>
    <property type="match status" value="1"/>
</dbReference>
<organism evidence="11 12">
    <name type="scientific">Kitasatospora arboriphila</name>
    <dbReference type="NCBI Taxonomy" id="258052"/>
    <lineage>
        <taxon>Bacteria</taxon>
        <taxon>Bacillati</taxon>
        <taxon>Actinomycetota</taxon>
        <taxon>Actinomycetes</taxon>
        <taxon>Kitasatosporales</taxon>
        <taxon>Streptomycetaceae</taxon>
        <taxon>Kitasatospora</taxon>
    </lineage>
</organism>
<feature type="transmembrane region" description="Helical" evidence="9">
    <location>
        <begin position="486"/>
        <end position="505"/>
    </location>
</feature>
<dbReference type="GO" id="GO:0004180">
    <property type="term" value="F:carboxypeptidase activity"/>
    <property type="evidence" value="ECO:0007669"/>
    <property type="project" value="UniProtKB-KW"/>
</dbReference>
<feature type="compositionally biased region" description="Low complexity" evidence="8">
    <location>
        <begin position="120"/>
        <end position="129"/>
    </location>
</feature>
<keyword evidence="5" id="KW-0573">Peptidoglycan synthesis</keyword>
<keyword evidence="9" id="KW-1133">Transmembrane helix</keyword>
<dbReference type="Proteomes" id="UP001499987">
    <property type="component" value="Unassembled WGS sequence"/>
</dbReference>
<keyword evidence="11" id="KW-0645">Protease</keyword>